<dbReference type="Proteomes" id="UP000055048">
    <property type="component" value="Unassembled WGS sequence"/>
</dbReference>
<dbReference type="AlphaFoldDB" id="A0A0V0T9W4"/>
<name>A0A0V0T9W4_9BILA</name>
<keyword evidence="2" id="KW-1185">Reference proteome</keyword>
<reference evidence="1 2" key="1">
    <citation type="submission" date="2015-01" db="EMBL/GenBank/DDBJ databases">
        <title>Evolution of Trichinella species and genotypes.</title>
        <authorList>
            <person name="Korhonen P.K."/>
            <person name="Edoardo P."/>
            <person name="Giuseppe L.R."/>
            <person name="Gasser R.B."/>
        </authorList>
    </citation>
    <scope>NUCLEOTIDE SEQUENCE [LARGE SCALE GENOMIC DNA]</scope>
    <source>
        <strain evidence="1">ISS417</strain>
    </source>
</reference>
<evidence type="ECO:0000313" key="2">
    <source>
        <dbReference type="Proteomes" id="UP000055048"/>
    </source>
</evidence>
<sequence length="139" mass="15870">MPYRITFSKYFFPYFPNTHVMLTAIPDRMMGAITKFRLKMKLFLCVLAITVCATSSLNLFKSKKEEITRAPLKYDEGKVEIKIRELCSTVCSQYSEEYVKLTKDPDVMDRAAVQKADAEFATCHLSCSSSIDAQLKSLQ</sequence>
<protein>
    <submittedName>
        <fullName evidence="1">Uncharacterized protein</fullName>
    </submittedName>
</protein>
<organism evidence="1 2">
    <name type="scientific">Trichinella murrelli</name>
    <dbReference type="NCBI Taxonomy" id="144512"/>
    <lineage>
        <taxon>Eukaryota</taxon>
        <taxon>Metazoa</taxon>
        <taxon>Ecdysozoa</taxon>
        <taxon>Nematoda</taxon>
        <taxon>Enoplea</taxon>
        <taxon>Dorylaimia</taxon>
        <taxon>Trichinellida</taxon>
        <taxon>Trichinellidae</taxon>
        <taxon>Trichinella</taxon>
    </lineage>
</organism>
<comment type="caution">
    <text evidence="1">The sequence shown here is derived from an EMBL/GenBank/DDBJ whole genome shotgun (WGS) entry which is preliminary data.</text>
</comment>
<proteinExistence type="predicted"/>
<evidence type="ECO:0000313" key="1">
    <source>
        <dbReference type="EMBL" id="KRX35784.1"/>
    </source>
</evidence>
<gene>
    <name evidence="1" type="ORF">T05_13600</name>
</gene>
<accession>A0A0V0T9W4</accession>
<dbReference type="EMBL" id="JYDJ01000409">
    <property type="protein sequence ID" value="KRX35784.1"/>
    <property type="molecule type" value="Genomic_DNA"/>
</dbReference>